<feature type="coiled-coil region" evidence="1">
    <location>
        <begin position="147"/>
        <end position="185"/>
    </location>
</feature>
<feature type="chain" id="PRO_5032576672" description="ARB-07466-like C-terminal domain-containing protein" evidence="3">
    <location>
        <begin position="35"/>
        <end position="345"/>
    </location>
</feature>
<feature type="compositionally biased region" description="Polar residues" evidence="2">
    <location>
        <begin position="217"/>
        <end position="227"/>
    </location>
</feature>
<evidence type="ECO:0000313" key="5">
    <source>
        <dbReference type="EMBL" id="BCJ64980.1"/>
    </source>
</evidence>
<accession>A0A810MWP8</accession>
<dbReference type="PROSITE" id="PS51318">
    <property type="entry name" value="TAT"/>
    <property type="match status" value="1"/>
</dbReference>
<evidence type="ECO:0000256" key="2">
    <source>
        <dbReference type="SAM" id="MobiDB-lite"/>
    </source>
</evidence>
<dbReference type="EMBL" id="AP023359">
    <property type="protein sequence ID" value="BCJ64980.1"/>
    <property type="molecule type" value="Genomic_DNA"/>
</dbReference>
<feature type="region of interest" description="Disordered" evidence="2">
    <location>
        <begin position="207"/>
        <end position="227"/>
    </location>
</feature>
<dbReference type="Gene3D" id="6.10.250.3150">
    <property type="match status" value="1"/>
</dbReference>
<evidence type="ECO:0000256" key="1">
    <source>
        <dbReference type="SAM" id="Coils"/>
    </source>
</evidence>
<sequence>MTSYQRRRHSLPVTLVAAVAVLIGLAVAPGTAHAEPTSAPTTPGDEGENPLLRDVMEATSRGYVEAKTAVDNSRKRQLQLTLELQKVEKQIEQLQPEIGQVAAHAYRTGRIGPMMMLLNSASPEDFLDRAEGLDALAQHDNRKMRELNAAFEQADRAKAAIDQAVTEEQQQLEVMAKKKAETEKALRLAGGSSTGGFVNATSPIAAQAPRNRDGSWPPQSCNQNDPTTSGCITARTLHALKETQKAGFKWFVSCYRPGGPYEHPKGRACDFSSQPKGFGGVAQGENRLYGNNLAAFLVRNADRLGILYVIWFKQVWLPATGWKSYSGAYGDPNSDHTNHVHLSLL</sequence>
<evidence type="ECO:0000313" key="6">
    <source>
        <dbReference type="Proteomes" id="UP000680866"/>
    </source>
</evidence>
<dbReference type="KEGG" id="pry:Prubr_20010"/>
<evidence type="ECO:0000256" key="3">
    <source>
        <dbReference type="SAM" id="SignalP"/>
    </source>
</evidence>
<reference evidence="5" key="1">
    <citation type="submission" date="2020-08" db="EMBL/GenBank/DDBJ databases">
        <title>Whole genome shotgun sequence of Polymorphospora rubra NBRC 101157.</title>
        <authorList>
            <person name="Komaki H."/>
            <person name="Tamura T."/>
        </authorList>
    </citation>
    <scope>NUCLEOTIDE SEQUENCE</scope>
    <source>
        <strain evidence="5">NBRC 101157</strain>
    </source>
</reference>
<gene>
    <name evidence="5" type="ORF">Prubr_20010</name>
</gene>
<keyword evidence="1" id="KW-0175">Coiled coil</keyword>
<name>A0A810MWP8_9ACTN</name>
<keyword evidence="3" id="KW-0732">Signal</keyword>
<dbReference type="RefSeq" id="WP_212824105.1">
    <property type="nucleotide sequence ID" value="NZ_AP023359.1"/>
</dbReference>
<protein>
    <recommendedName>
        <fullName evidence="4">ARB-07466-like C-terminal domain-containing protein</fullName>
    </recommendedName>
</protein>
<organism evidence="5 6">
    <name type="scientific">Polymorphospora rubra</name>
    <dbReference type="NCBI Taxonomy" id="338584"/>
    <lineage>
        <taxon>Bacteria</taxon>
        <taxon>Bacillati</taxon>
        <taxon>Actinomycetota</taxon>
        <taxon>Actinomycetes</taxon>
        <taxon>Micromonosporales</taxon>
        <taxon>Micromonosporaceae</taxon>
        <taxon>Polymorphospora</taxon>
    </lineage>
</organism>
<dbReference type="InterPro" id="IPR058593">
    <property type="entry name" value="ARB_07466-like_C"/>
</dbReference>
<evidence type="ECO:0000259" key="4">
    <source>
        <dbReference type="Pfam" id="PF26571"/>
    </source>
</evidence>
<dbReference type="AlphaFoldDB" id="A0A810MWP8"/>
<dbReference type="Proteomes" id="UP000680866">
    <property type="component" value="Chromosome"/>
</dbReference>
<proteinExistence type="predicted"/>
<feature type="signal peptide" evidence="3">
    <location>
        <begin position="1"/>
        <end position="34"/>
    </location>
</feature>
<keyword evidence="6" id="KW-1185">Reference proteome</keyword>
<dbReference type="InterPro" id="IPR006311">
    <property type="entry name" value="TAT_signal"/>
</dbReference>
<dbReference type="Pfam" id="PF26571">
    <property type="entry name" value="VldE"/>
    <property type="match status" value="1"/>
</dbReference>
<feature type="domain" description="ARB-07466-like C-terminal" evidence="4">
    <location>
        <begin position="229"/>
        <end position="336"/>
    </location>
</feature>